<sequence>MTPARLTRNGLTYGVLLLGSFITLAPLVVVGLTAFFPPGTPVDGFSVPDELHWGTFTTAWENGGFSAAFRTTLIVGAAVVAIVTACSVLAGFALAVLPFRGHRVLLYVFMAGIVTPYVALVIPMYFQFQELGLLGGYRSLILAEAGLYLGFGVFWMTSFFRSIPSTLLEAARLDGASSLRILWSIYLPVSRPAVITLMMLTFLSSWNEYLVPLILGGASSTPTVALGLASFQGQHLTDVPSLAAASLIVAVPAVLLYVLTQRTFFRGLLDGAVK</sequence>
<dbReference type="Gene3D" id="1.10.3720.10">
    <property type="entry name" value="MetI-like"/>
    <property type="match status" value="1"/>
</dbReference>
<dbReference type="AlphaFoldDB" id="A0A7W4Z1H5"/>
<feature type="transmembrane region" description="Helical" evidence="7">
    <location>
        <begin position="104"/>
        <end position="128"/>
    </location>
</feature>
<evidence type="ECO:0000256" key="5">
    <source>
        <dbReference type="ARBA" id="ARBA00022989"/>
    </source>
</evidence>
<keyword evidence="5 7" id="KW-1133">Transmembrane helix</keyword>
<gene>
    <name evidence="9" type="ORF">FHU40_001697</name>
</gene>
<feature type="transmembrane region" description="Helical" evidence="7">
    <location>
        <begin position="140"/>
        <end position="160"/>
    </location>
</feature>
<evidence type="ECO:0000256" key="1">
    <source>
        <dbReference type="ARBA" id="ARBA00004651"/>
    </source>
</evidence>
<comment type="similarity">
    <text evidence="7">Belongs to the binding-protein-dependent transport system permease family.</text>
</comment>
<dbReference type="Pfam" id="PF00528">
    <property type="entry name" value="BPD_transp_1"/>
    <property type="match status" value="1"/>
</dbReference>
<dbReference type="SUPFAM" id="SSF161098">
    <property type="entry name" value="MetI-like"/>
    <property type="match status" value="1"/>
</dbReference>
<feature type="transmembrane region" description="Helical" evidence="7">
    <location>
        <begin position="241"/>
        <end position="259"/>
    </location>
</feature>
<dbReference type="GO" id="GO:0005886">
    <property type="term" value="C:plasma membrane"/>
    <property type="evidence" value="ECO:0007669"/>
    <property type="project" value="UniProtKB-SubCell"/>
</dbReference>
<evidence type="ECO:0000259" key="8">
    <source>
        <dbReference type="PROSITE" id="PS50928"/>
    </source>
</evidence>
<evidence type="ECO:0000256" key="4">
    <source>
        <dbReference type="ARBA" id="ARBA00022692"/>
    </source>
</evidence>
<feature type="domain" description="ABC transmembrane type-1" evidence="8">
    <location>
        <begin position="69"/>
        <end position="260"/>
    </location>
</feature>
<evidence type="ECO:0000256" key="7">
    <source>
        <dbReference type="RuleBase" id="RU363032"/>
    </source>
</evidence>
<comment type="subcellular location">
    <subcellularLocation>
        <location evidence="1 7">Cell membrane</location>
        <topology evidence="1 7">Multi-pass membrane protein</topology>
    </subcellularLocation>
</comment>
<feature type="transmembrane region" description="Helical" evidence="7">
    <location>
        <begin position="12"/>
        <end position="36"/>
    </location>
</feature>
<keyword evidence="4 7" id="KW-0812">Transmembrane</keyword>
<feature type="transmembrane region" description="Helical" evidence="7">
    <location>
        <begin position="73"/>
        <end position="97"/>
    </location>
</feature>
<evidence type="ECO:0000256" key="6">
    <source>
        <dbReference type="ARBA" id="ARBA00023136"/>
    </source>
</evidence>
<keyword evidence="3" id="KW-1003">Cell membrane</keyword>
<protein>
    <submittedName>
        <fullName evidence="9">Raffinose/stachyose/melibiose transport system permease protein</fullName>
    </submittedName>
</protein>
<accession>A0A7W4Z1H5</accession>
<dbReference type="PANTHER" id="PTHR43744:SF12">
    <property type="entry name" value="ABC TRANSPORTER PERMEASE PROTEIN MG189-RELATED"/>
    <property type="match status" value="1"/>
</dbReference>
<dbReference type="RefSeq" id="WP_183591753.1">
    <property type="nucleotide sequence ID" value="NZ_JACHWR010000001.1"/>
</dbReference>
<evidence type="ECO:0000256" key="2">
    <source>
        <dbReference type="ARBA" id="ARBA00022448"/>
    </source>
</evidence>
<proteinExistence type="inferred from homology"/>
<dbReference type="GO" id="GO:0055085">
    <property type="term" value="P:transmembrane transport"/>
    <property type="evidence" value="ECO:0007669"/>
    <property type="project" value="InterPro"/>
</dbReference>
<dbReference type="EMBL" id="JACHWR010000001">
    <property type="protein sequence ID" value="MBB3041896.1"/>
    <property type="molecule type" value="Genomic_DNA"/>
</dbReference>
<name>A0A7W4Z1H5_9ACTN</name>
<evidence type="ECO:0000256" key="3">
    <source>
        <dbReference type="ARBA" id="ARBA00022475"/>
    </source>
</evidence>
<dbReference type="CDD" id="cd06261">
    <property type="entry name" value="TM_PBP2"/>
    <property type="match status" value="1"/>
</dbReference>
<dbReference type="InterPro" id="IPR035906">
    <property type="entry name" value="MetI-like_sf"/>
</dbReference>
<dbReference type="PROSITE" id="PS50928">
    <property type="entry name" value="ABC_TM1"/>
    <property type="match status" value="1"/>
</dbReference>
<keyword evidence="10" id="KW-1185">Reference proteome</keyword>
<dbReference type="PANTHER" id="PTHR43744">
    <property type="entry name" value="ABC TRANSPORTER PERMEASE PROTEIN MG189-RELATED-RELATED"/>
    <property type="match status" value="1"/>
</dbReference>
<comment type="caution">
    <text evidence="9">The sequence shown here is derived from an EMBL/GenBank/DDBJ whole genome shotgun (WGS) entry which is preliminary data.</text>
</comment>
<organism evidence="9 10">
    <name type="scientific">Nocardioides soli</name>
    <dbReference type="NCBI Taxonomy" id="1036020"/>
    <lineage>
        <taxon>Bacteria</taxon>
        <taxon>Bacillati</taxon>
        <taxon>Actinomycetota</taxon>
        <taxon>Actinomycetes</taxon>
        <taxon>Propionibacteriales</taxon>
        <taxon>Nocardioidaceae</taxon>
        <taxon>Nocardioides</taxon>
    </lineage>
</organism>
<dbReference type="InterPro" id="IPR000515">
    <property type="entry name" value="MetI-like"/>
</dbReference>
<keyword evidence="6 7" id="KW-0472">Membrane</keyword>
<evidence type="ECO:0000313" key="9">
    <source>
        <dbReference type="EMBL" id="MBB3041896.1"/>
    </source>
</evidence>
<feature type="transmembrane region" description="Helical" evidence="7">
    <location>
        <begin position="181"/>
        <end position="203"/>
    </location>
</feature>
<reference evidence="9 10" key="1">
    <citation type="submission" date="2020-08" db="EMBL/GenBank/DDBJ databases">
        <title>Sequencing the genomes of 1000 actinobacteria strains.</title>
        <authorList>
            <person name="Klenk H.-P."/>
        </authorList>
    </citation>
    <scope>NUCLEOTIDE SEQUENCE [LARGE SCALE GENOMIC DNA]</scope>
    <source>
        <strain evidence="9 10">DSM 105498</strain>
    </source>
</reference>
<evidence type="ECO:0000313" key="10">
    <source>
        <dbReference type="Proteomes" id="UP000589626"/>
    </source>
</evidence>
<dbReference type="Proteomes" id="UP000589626">
    <property type="component" value="Unassembled WGS sequence"/>
</dbReference>
<keyword evidence="2 7" id="KW-0813">Transport</keyword>